<sequence>MAVSVHGFKLQTYGERDVVELHKGLEEPAAFNINRFHGLDDYSLETLIQEPYIHEEIVEGSLVIQDDNIVEEIVDDERVDNGCVNQLSIKEIAGDEIVDNGSVNQLTVKEIVEGVIPENYRLIPHTSYEQLKKAMDTFVASKRHTRDVENIDSFIRDGPKAGSARIDALYRVQAGIKSHIAVQDNDQYWAEQEKLFPHLKQLHAEEATSVEKSSEVGFMSSTFK</sequence>
<accession>A0A0A9Z4F0</accession>
<dbReference type="EMBL" id="GBHO01004837">
    <property type="protein sequence ID" value="JAG38767.1"/>
    <property type="molecule type" value="Transcribed_RNA"/>
</dbReference>
<organism evidence="1">
    <name type="scientific">Lygus hesperus</name>
    <name type="common">Western plant bug</name>
    <dbReference type="NCBI Taxonomy" id="30085"/>
    <lineage>
        <taxon>Eukaryota</taxon>
        <taxon>Metazoa</taxon>
        <taxon>Ecdysozoa</taxon>
        <taxon>Arthropoda</taxon>
        <taxon>Hexapoda</taxon>
        <taxon>Insecta</taxon>
        <taxon>Pterygota</taxon>
        <taxon>Neoptera</taxon>
        <taxon>Paraneoptera</taxon>
        <taxon>Hemiptera</taxon>
        <taxon>Heteroptera</taxon>
        <taxon>Panheteroptera</taxon>
        <taxon>Cimicomorpha</taxon>
        <taxon>Miridae</taxon>
        <taxon>Mirini</taxon>
        <taxon>Lygus</taxon>
    </lineage>
</organism>
<evidence type="ECO:0000313" key="2">
    <source>
        <dbReference type="EMBL" id="JAG38767.1"/>
    </source>
</evidence>
<evidence type="ECO:0000313" key="1">
    <source>
        <dbReference type="EMBL" id="JAG38766.1"/>
    </source>
</evidence>
<dbReference type="EMBL" id="GBHO01004838">
    <property type="protein sequence ID" value="JAG38766.1"/>
    <property type="molecule type" value="Transcribed_RNA"/>
</dbReference>
<proteinExistence type="predicted"/>
<protein>
    <submittedName>
        <fullName evidence="1">Uncharacterized protein</fullName>
    </submittedName>
</protein>
<reference evidence="1" key="2">
    <citation type="submission" date="2014-07" db="EMBL/GenBank/DDBJ databases">
        <authorList>
            <person name="Hull J."/>
        </authorList>
    </citation>
    <scope>NUCLEOTIDE SEQUENCE</scope>
</reference>
<dbReference type="AlphaFoldDB" id="A0A0A9Z4F0"/>
<gene>
    <name evidence="2" type="ORF">CM83_25875</name>
    <name evidence="1" type="ORF">CM83_25876</name>
</gene>
<name>A0A0A9Z4F0_LYGHE</name>
<reference evidence="1" key="1">
    <citation type="journal article" date="2014" name="PLoS ONE">
        <title>Transcriptome-Based Identification of ABC Transporters in the Western Tarnished Plant Bug Lygus hesperus.</title>
        <authorList>
            <person name="Hull J.J."/>
            <person name="Chaney K."/>
            <person name="Geib S.M."/>
            <person name="Fabrick J.A."/>
            <person name="Brent C.S."/>
            <person name="Walsh D."/>
            <person name="Lavine L.C."/>
        </authorList>
    </citation>
    <scope>NUCLEOTIDE SEQUENCE</scope>
</reference>